<dbReference type="InterPro" id="IPR036390">
    <property type="entry name" value="WH_DNA-bd_sf"/>
</dbReference>
<dbReference type="InterPro" id="IPR040453">
    <property type="entry name" value="Mnd1_HTH"/>
</dbReference>
<dbReference type="Proteomes" id="UP001516464">
    <property type="component" value="Unassembled WGS sequence"/>
</dbReference>
<evidence type="ECO:0000259" key="8">
    <source>
        <dbReference type="Pfam" id="PF18517"/>
    </source>
</evidence>
<proteinExistence type="inferred from homology"/>
<evidence type="ECO:0000256" key="3">
    <source>
        <dbReference type="ARBA" id="ARBA00023054"/>
    </source>
</evidence>
<comment type="similarity">
    <text evidence="2 5">Belongs to the MND1 family.</text>
</comment>
<evidence type="ECO:0000313" key="9">
    <source>
        <dbReference type="EMBL" id="KAF7682724.1"/>
    </source>
</evidence>
<evidence type="ECO:0000256" key="5">
    <source>
        <dbReference type="PIRNR" id="PIRNR026991"/>
    </source>
</evidence>
<evidence type="ECO:0000256" key="4">
    <source>
        <dbReference type="ARBA" id="ARBA00023242"/>
    </source>
</evidence>
<comment type="caution">
    <text evidence="9">The sequence shown here is derived from an EMBL/GenBank/DDBJ whole genome shotgun (WGS) entry which is preliminary data.</text>
</comment>
<keyword evidence="4 5" id="KW-0539">Nucleus</keyword>
<feature type="domain" description="Mnd1 HTH" evidence="7">
    <location>
        <begin position="14"/>
        <end position="73"/>
    </location>
</feature>
<evidence type="ECO:0000313" key="10">
    <source>
        <dbReference type="Proteomes" id="UP001516464"/>
    </source>
</evidence>
<evidence type="ECO:0000256" key="6">
    <source>
        <dbReference type="SAM" id="Coils"/>
    </source>
</evidence>
<gene>
    <name evidence="9" type="primary">Mnd1</name>
    <name evidence="9" type="ORF">TCON_2059</name>
</gene>
<reference evidence="9 10" key="1">
    <citation type="submission" date="2019-01" db="EMBL/GenBank/DDBJ databases">
        <title>Genomes sequencing and comparative genomics of infectious freshwater microsporidia, Cucumispora dikerogammari and Thelohania contejeani.</title>
        <authorList>
            <person name="Cormier A."/>
            <person name="Giraud I."/>
            <person name="Wattier R."/>
            <person name="Teixeira M."/>
            <person name="Grandjean F."/>
            <person name="Rigaud T."/>
            <person name="Cordaux R."/>
        </authorList>
    </citation>
    <scope>NUCLEOTIDE SEQUENCE [LARGE SCALE GENOMIC DNA]</scope>
    <source>
        <strain evidence="9">T1</strain>
        <tissue evidence="9">Spores</tissue>
    </source>
</reference>
<evidence type="ECO:0000256" key="1">
    <source>
        <dbReference type="ARBA" id="ARBA00004123"/>
    </source>
</evidence>
<dbReference type="Pfam" id="PF18517">
    <property type="entry name" value="LZ3wCH"/>
    <property type="match status" value="1"/>
</dbReference>
<dbReference type="PIRSF" id="PIRSF026991">
    <property type="entry name" value="Mnd1"/>
    <property type="match status" value="1"/>
</dbReference>
<dbReference type="EMBL" id="SBIQ01000194">
    <property type="protein sequence ID" value="KAF7682724.1"/>
    <property type="molecule type" value="Genomic_DNA"/>
</dbReference>
<dbReference type="Pfam" id="PF03962">
    <property type="entry name" value="Mnd1"/>
    <property type="match status" value="1"/>
</dbReference>
<keyword evidence="3 6" id="KW-0175">Coiled coil</keyword>
<comment type="function">
    <text evidence="5">Required for proper homologous chromosome pairing and efficient cross-over and intragenic recombination during meiosis.</text>
</comment>
<evidence type="ECO:0000256" key="2">
    <source>
        <dbReference type="ARBA" id="ARBA00005981"/>
    </source>
</evidence>
<protein>
    <recommendedName>
        <fullName evidence="5">Meiotic nuclear division protein 1</fullName>
    </recommendedName>
</protein>
<accession>A0ABQ7HX29</accession>
<keyword evidence="10" id="KW-1185">Reference proteome</keyword>
<dbReference type="InterPro" id="IPR040661">
    <property type="entry name" value="LZ3wCH"/>
</dbReference>
<comment type="subcellular location">
    <subcellularLocation>
        <location evidence="1 5">Nucleus</location>
    </subcellularLocation>
</comment>
<organism evidence="9 10">
    <name type="scientific">Astathelohania contejeani</name>
    <dbReference type="NCBI Taxonomy" id="164912"/>
    <lineage>
        <taxon>Eukaryota</taxon>
        <taxon>Fungi</taxon>
        <taxon>Fungi incertae sedis</taxon>
        <taxon>Microsporidia</taxon>
        <taxon>Astathelohaniidae</taxon>
        <taxon>Astathelohania</taxon>
    </lineage>
</organism>
<dbReference type="InterPro" id="IPR005647">
    <property type="entry name" value="Mnd1"/>
</dbReference>
<name>A0ABQ7HX29_9MICR</name>
<feature type="domain" description="Leucine zipper with capping helix" evidence="8">
    <location>
        <begin position="149"/>
        <end position="201"/>
    </location>
</feature>
<feature type="coiled-coil region" evidence="6">
    <location>
        <begin position="84"/>
        <end position="111"/>
    </location>
</feature>
<sequence>MSKRLTQEDKRRMILEIFHKSNDFYQLKEIEKMGYKLKGIPINTIKDILQSLIDDDLVRCEKLGTSNYYWSFPSHSKILAKHAAEKMVTENESMQHELARLNELIESEAKERPEEGREILIERWNGYKKKIDEIKSQISEYKTCDPDLYDQIKKDISSLTANINKITDDIFILQTFAINKFSVAKSDFNLNFGISDEMDYI</sequence>
<dbReference type="SUPFAM" id="SSF46785">
    <property type="entry name" value="Winged helix' DNA-binding domain"/>
    <property type="match status" value="1"/>
</dbReference>
<evidence type="ECO:0000259" key="7">
    <source>
        <dbReference type="Pfam" id="PF03962"/>
    </source>
</evidence>